<dbReference type="Gene3D" id="3.30.479.30">
    <property type="entry name" value="Band 7 domain"/>
    <property type="match status" value="1"/>
</dbReference>
<sequence length="529" mass="59410">MYDKLNDLENRFMKLCVMLENMVSVVKILLRRRLNPWIPNGRVLREAEQDGNAAIVEYAIARPSEYLVLTGAGIDDIKICKKALVMPWQRFARISVAPYDFSLSLQAMTIEKLQFSLPAVFTIGPDNERAALRKYALLLSGCAEEASSAQSADLTDQARHNHVQDIVRGIIEGETRVIVSSMSMEEIFKERQVFKTKVIENVQNELQQFGLRIYNANVKELQDTPGSEYFAFLSRKAHEGALNQAKIDVAEARMKGEIGEAEKQGRTKQEISKIDADTAVLETQRKAEKAKADSELTNRETELDYNIQLNKITTQRQKEMRDAELQKQVETKRAETELERLRAEQVTKSKVERESAQETADAAYYTEQKAADAQLYKQKMEADAAYYRQSNEADAAFYTQKREAEGALEMAKAYGALVDVLGGPQAFLQYRMIDTGTYERLAEANGRAINGLQPKITTWNTGDSGNGSRDSMAAIRSIMQGLPPILSTIHEQTGISPPSWFAEMPKSNGMDNGLPPKEPRPSNDMLLSN</sequence>
<dbReference type="STRING" id="602072.A0A1R3RD32"/>
<dbReference type="PANTHER" id="PTHR13806:SF31">
    <property type="entry name" value="FLOTILLIN-LIKE PROTEIN 1-RELATED"/>
    <property type="match status" value="1"/>
</dbReference>
<feature type="domain" description="Band 7" evidence="7">
    <location>
        <begin position="62"/>
        <end position="252"/>
    </location>
</feature>
<feature type="region of interest" description="Disordered" evidence="6">
    <location>
        <begin position="496"/>
        <end position="529"/>
    </location>
</feature>
<evidence type="ECO:0000256" key="2">
    <source>
        <dbReference type="ARBA" id="ARBA00007161"/>
    </source>
</evidence>
<evidence type="ECO:0000256" key="4">
    <source>
        <dbReference type="ARBA" id="ARBA00023136"/>
    </source>
</evidence>
<dbReference type="EMBL" id="KV907507">
    <property type="protein sequence ID" value="OOF92384.1"/>
    <property type="molecule type" value="Genomic_DNA"/>
</dbReference>
<dbReference type="InterPro" id="IPR036013">
    <property type="entry name" value="Band_7/SPFH_dom_sf"/>
</dbReference>
<comment type="similarity">
    <text evidence="2 5">Belongs to the band 7/mec-2 family. Flotillin subfamily.</text>
</comment>
<evidence type="ECO:0000313" key="9">
    <source>
        <dbReference type="Proteomes" id="UP000188318"/>
    </source>
</evidence>
<evidence type="ECO:0000259" key="7">
    <source>
        <dbReference type="Pfam" id="PF01145"/>
    </source>
</evidence>
<dbReference type="VEuPathDB" id="FungiDB:ASPCADRAFT_133405"/>
<evidence type="ECO:0000256" key="6">
    <source>
        <dbReference type="SAM" id="MobiDB-lite"/>
    </source>
</evidence>
<dbReference type="Proteomes" id="UP000188318">
    <property type="component" value="Unassembled WGS sequence"/>
</dbReference>
<dbReference type="GO" id="GO:0005886">
    <property type="term" value="C:plasma membrane"/>
    <property type="evidence" value="ECO:0007669"/>
    <property type="project" value="UniProtKB-SubCell"/>
</dbReference>
<gene>
    <name evidence="8" type="ORF">ASPCADRAFT_133405</name>
</gene>
<proteinExistence type="inferred from homology"/>
<dbReference type="PANTHER" id="PTHR13806">
    <property type="entry name" value="FLOTILLIN-RELATED"/>
    <property type="match status" value="1"/>
</dbReference>
<dbReference type="OrthoDB" id="6080404at2759"/>
<dbReference type="InterPro" id="IPR027705">
    <property type="entry name" value="Flotillin_fam"/>
</dbReference>
<dbReference type="OMA" id="IHDQTGM"/>
<evidence type="ECO:0000256" key="5">
    <source>
        <dbReference type="RuleBase" id="RU366054"/>
    </source>
</evidence>
<evidence type="ECO:0000256" key="1">
    <source>
        <dbReference type="ARBA" id="ARBA00004236"/>
    </source>
</evidence>
<comment type="subcellular location">
    <subcellularLocation>
        <location evidence="1">Cell membrane</location>
    </subcellularLocation>
</comment>
<keyword evidence="4" id="KW-0472">Membrane</keyword>
<organism evidence="8 9">
    <name type="scientific">Aspergillus carbonarius (strain ITEM 5010)</name>
    <dbReference type="NCBI Taxonomy" id="602072"/>
    <lineage>
        <taxon>Eukaryota</taxon>
        <taxon>Fungi</taxon>
        <taxon>Dikarya</taxon>
        <taxon>Ascomycota</taxon>
        <taxon>Pezizomycotina</taxon>
        <taxon>Eurotiomycetes</taxon>
        <taxon>Eurotiomycetidae</taxon>
        <taxon>Eurotiales</taxon>
        <taxon>Aspergillaceae</taxon>
        <taxon>Aspergillus</taxon>
        <taxon>Aspergillus subgen. Circumdati</taxon>
    </lineage>
</organism>
<name>A0A1R3RD32_ASPC5</name>
<dbReference type="Pfam" id="PF01145">
    <property type="entry name" value="Band_7"/>
    <property type="match status" value="1"/>
</dbReference>
<keyword evidence="9" id="KW-1185">Reference proteome</keyword>
<protein>
    <recommendedName>
        <fullName evidence="7">Band 7 domain-containing protein</fullName>
    </recommendedName>
</protein>
<evidence type="ECO:0000313" key="8">
    <source>
        <dbReference type="EMBL" id="OOF92384.1"/>
    </source>
</evidence>
<reference evidence="9" key="1">
    <citation type="journal article" date="2017" name="Genome Biol.">
        <title>Comparative genomics reveals high biological diversity and specific adaptations in the industrially and medically important fungal genus Aspergillus.</title>
        <authorList>
            <person name="de Vries R.P."/>
            <person name="Riley R."/>
            <person name="Wiebenga A."/>
            <person name="Aguilar-Osorio G."/>
            <person name="Amillis S."/>
            <person name="Uchima C.A."/>
            <person name="Anderluh G."/>
            <person name="Asadollahi M."/>
            <person name="Askin M."/>
            <person name="Barry K."/>
            <person name="Battaglia E."/>
            <person name="Bayram O."/>
            <person name="Benocci T."/>
            <person name="Braus-Stromeyer S.A."/>
            <person name="Caldana C."/>
            <person name="Canovas D."/>
            <person name="Cerqueira G.C."/>
            <person name="Chen F."/>
            <person name="Chen W."/>
            <person name="Choi C."/>
            <person name="Clum A."/>
            <person name="Dos Santos R.A."/>
            <person name="Damasio A.R."/>
            <person name="Diallinas G."/>
            <person name="Emri T."/>
            <person name="Fekete E."/>
            <person name="Flipphi M."/>
            <person name="Freyberg S."/>
            <person name="Gallo A."/>
            <person name="Gournas C."/>
            <person name="Habgood R."/>
            <person name="Hainaut M."/>
            <person name="Harispe M.L."/>
            <person name="Henrissat B."/>
            <person name="Hilden K.S."/>
            <person name="Hope R."/>
            <person name="Hossain A."/>
            <person name="Karabika E."/>
            <person name="Karaffa L."/>
            <person name="Karanyi Z."/>
            <person name="Krasevec N."/>
            <person name="Kuo A."/>
            <person name="Kusch H."/>
            <person name="LaButti K."/>
            <person name="Lagendijk E.L."/>
            <person name="Lapidus A."/>
            <person name="Levasseur A."/>
            <person name="Lindquist E."/>
            <person name="Lipzen A."/>
            <person name="Logrieco A.F."/>
            <person name="MacCabe A."/>
            <person name="Maekelae M.R."/>
            <person name="Malavazi I."/>
            <person name="Melin P."/>
            <person name="Meyer V."/>
            <person name="Mielnichuk N."/>
            <person name="Miskei M."/>
            <person name="Molnar A.P."/>
            <person name="Mule G."/>
            <person name="Ngan C.Y."/>
            <person name="Orejas M."/>
            <person name="Orosz E."/>
            <person name="Ouedraogo J.P."/>
            <person name="Overkamp K.M."/>
            <person name="Park H.-S."/>
            <person name="Perrone G."/>
            <person name="Piumi F."/>
            <person name="Punt P.J."/>
            <person name="Ram A.F."/>
            <person name="Ramon A."/>
            <person name="Rauscher S."/>
            <person name="Record E."/>
            <person name="Riano-Pachon D.M."/>
            <person name="Robert V."/>
            <person name="Roehrig J."/>
            <person name="Ruller R."/>
            <person name="Salamov A."/>
            <person name="Salih N.S."/>
            <person name="Samson R.A."/>
            <person name="Sandor E."/>
            <person name="Sanguinetti M."/>
            <person name="Schuetze T."/>
            <person name="Sepcic K."/>
            <person name="Shelest E."/>
            <person name="Sherlock G."/>
            <person name="Sophianopoulou V."/>
            <person name="Squina F.M."/>
            <person name="Sun H."/>
            <person name="Susca A."/>
            <person name="Todd R.B."/>
            <person name="Tsang A."/>
            <person name="Unkles S.E."/>
            <person name="van de Wiele N."/>
            <person name="van Rossen-Uffink D."/>
            <person name="Oliveira J.V."/>
            <person name="Vesth T.C."/>
            <person name="Visser J."/>
            <person name="Yu J.-H."/>
            <person name="Zhou M."/>
            <person name="Andersen M.R."/>
            <person name="Archer D.B."/>
            <person name="Baker S.E."/>
            <person name="Benoit I."/>
            <person name="Brakhage A.A."/>
            <person name="Braus G.H."/>
            <person name="Fischer R."/>
            <person name="Frisvad J.C."/>
            <person name="Goldman G.H."/>
            <person name="Houbraken J."/>
            <person name="Oakley B."/>
            <person name="Pocsi I."/>
            <person name="Scazzocchio C."/>
            <person name="Seiboth B."/>
            <person name="vanKuyk P.A."/>
            <person name="Wortman J."/>
            <person name="Dyer P.S."/>
            <person name="Grigoriev I.V."/>
        </authorList>
    </citation>
    <scope>NUCLEOTIDE SEQUENCE [LARGE SCALE GENOMIC DNA]</scope>
    <source>
        <strain evidence="9">ITEM 5010</strain>
    </source>
</reference>
<dbReference type="InterPro" id="IPR001107">
    <property type="entry name" value="Band_7"/>
</dbReference>
<dbReference type="SUPFAM" id="SSF117892">
    <property type="entry name" value="Band 7/SPFH domain"/>
    <property type="match status" value="1"/>
</dbReference>
<dbReference type="CDD" id="cd03399">
    <property type="entry name" value="SPFH_flotillin"/>
    <property type="match status" value="1"/>
</dbReference>
<evidence type="ECO:0000256" key="3">
    <source>
        <dbReference type="ARBA" id="ARBA00022475"/>
    </source>
</evidence>
<keyword evidence="3" id="KW-1003">Cell membrane</keyword>
<accession>A0A1R3RD32</accession>
<dbReference type="AlphaFoldDB" id="A0A1R3RD32"/>